<keyword evidence="1" id="KW-0472">Membrane</keyword>
<evidence type="ECO:0000313" key="2">
    <source>
        <dbReference type="EMBL" id="MPM36885.1"/>
    </source>
</evidence>
<accession>A0A644Z7P1</accession>
<keyword evidence="1" id="KW-1133">Transmembrane helix</keyword>
<evidence type="ECO:0000256" key="1">
    <source>
        <dbReference type="SAM" id="Phobius"/>
    </source>
</evidence>
<comment type="caution">
    <text evidence="2">The sequence shown here is derived from an EMBL/GenBank/DDBJ whole genome shotgun (WGS) entry which is preliminary data.</text>
</comment>
<keyword evidence="1" id="KW-0812">Transmembrane</keyword>
<name>A0A644Z7P1_9ZZZZ</name>
<sequence>MRIRIFELETGGAIRETCHRSSGRGSVRVFTPATEAAGEPDAVYLLAETGRTVCYEITLPAKTGRRATEEILYNELSERLPVEPESVRWFYRPDGGNRFQVCAVQHSEIDRVLAVAAQHALKFDRLVPAALAKTPEELLRVVAPEPLPEEFRPVRFRRWKVAYALLLLLLLSLLIPMFAGKYRAFSVEHRKLTAVRESLSSALRKERSEYGRLSADRELLEEIRNARIGWDGIAPALGVLTKRLPPSMWVSGLAANDRMVDLTVSAAEDDANFYKTIGDSDYYSIVSLRKSREADRRTLFMVKLRGNQID</sequence>
<dbReference type="Gene3D" id="3.30.420.380">
    <property type="match status" value="1"/>
</dbReference>
<proteinExistence type="predicted"/>
<gene>
    <name evidence="2" type="ORF">SDC9_83489</name>
</gene>
<protein>
    <submittedName>
        <fullName evidence="2">Uncharacterized protein</fullName>
    </submittedName>
</protein>
<organism evidence="2">
    <name type="scientific">bioreactor metagenome</name>
    <dbReference type="NCBI Taxonomy" id="1076179"/>
    <lineage>
        <taxon>unclassified sequences</taxon>
        <taxon>metagenomes</taxon>
        <taxon>ecological metagenomes</taxon>
    </lineage>
</organism>
<feature type="transmembrane region" description="Helical" evidence="1">
    <location>
        <begin position="161"/>
        <end position="179"/>
    </location>
</feature>
<dbReference type="InterPro" id="IPR043129">
    <property type="entry name" value="ATPase_NBD"/>
</dbReference>
<reference evidence="2" key="1">
    <citation type="submission" date="2019-08" db="EMBL/GenBank/DDBJ databases">
        <authorList>
            <person name="Kucharzyk K."/>
            <person name="Murdoch R.W."/>
            <person name="Higgins S."/>
            <person name="Loffler F."/>
        </authorList>
    </citation>
    <scope>NUCLEOTIDE SEQUENCE</scope>
</reference>
<dbReference type="EMBL" id="VSSQ01007755">
    <property type="protein sequence ID" value="MPM36885.1"/>
    <property type="molecule type" value="Genomic_DNA"/>
</dbReference>
<dbReference type="SUPFAM" id="SSF53067">
    <property type="entry name" value="Actin-like ATPase domain"/>
    <property type="match status" value="1"/>
</dbReference>
<dbReference type="AlphaFoldDB" id="A0A644Z7P1"/>